<feature type="transmembrane region" description="Helical" evidence="2">
    <location>
        <begin position="250"/>
        <end position="269"/>
    </location>
</feature>
<dbReference type="Proteomes" id="UP000604046">
    <property type="component" value="Unassembled WGS sequence"/>
</dbReference>
<dbReference type="GO" id="GO:0003676">
    <property type="term" value="F:nucleic acid binding"/>
    <property type="evidence" value="ECO:0007669"/>
    <property type="project" value="InterPro"/>
</dbReference>
<gene>
    <name evidence="5" type="primary">Ccdc38</name>
    <name evidence="5" type="ORF">SNAT2548_LOCUS33034</name>
</gene>
<dbReference type="AlphaFoldDB" id="A0A812URL9"/>
<evidence type="ECO:0000259" key="4">
    <source>
        <dbReference type="PROSITE" id="PS50126"/>
    </source>
</evidence>
<keyword evidence="2" id="KW-0812">Transmembrane</keyword>
<feature type="compositionally biased region" description="Polar residues" evidence="1">
    <location>
        <begin position="83"/>
        <end position="92"/>
    </location>
</feature>
<feature type="region of interest" description="Disordered" evidence="1">
    <location>
        <begin position="828"/>
        <end position="860"/>
    </location>
</feature>
<evidence type="ECO:0000313" key="5">
    <source>
        <dbReference type="EMBL" id="CAE7578991.1"/>
    </source>
</evidence>
<dbReference type="InterPro" id="IPR003029">
    <property type="entry name" value="S1_domain"/>
</dbReference>
<sequence length="967" mass="105235">MPQEWAKMSWMLALLPAALPAVAAQSPFGHRAPGNPAMASGFGQIPGVPPSSTFTSSGRPPGVVDSGGFGRHMDGQPLPSMPASGQANNPTRPMSAMPGNFKDWPQSAGVDPSVGRPGSGYPNVMQLNQVNSLGQDADMFGQRSSGQGALANPNLNFAHERGQQMGQGSASGSTDDEGMQVLNVAIQLMQKGQLVEAKKALTAAAHVLGTCRQVLPVAAQLRHLMGLSEASLEQVEVWLEWRTAQEAFPWGKVLLFIIAVLLGTFLLALRGRRSEGIQLLVDQFQFWKTAVMFSHAEPEPEQRKPAASIETRCLSELDPSGDDAVAQLNKVDSHALAGTCTVPRDDTAMLAAPKEEASQNVIDSILTDLREPEAEEHVEERSMADCEEVTARISDIEGEHTESRLLTVSGAEQEPTSQEVGVKGAEGHIVELEHPAVDMDASVHEPHEDALQTAVASDADDLGIALQDTMEYNVETGDGRIQETSQAVLQSEKPKRQIWRSRAKKAEERPEAVEAQSDGPAGYRDPADTMLRPNHVDPTTDALDTVRSDTDIPASLKADCAEEDWGWGAGRPQAASDGCIYFAGGPPPQDRKQQKTELAALAALTAQAGPAKTGRRWQAGGRASSVPDVPLEDELLELDVKLEQDGNFFFAKPTRFRAQGCFLRLPGGREAFLPVEHITPYAEASTIGVRKTVTQSSKGGRLRVRETGNGRVSMLTPNEEALRCKEMEARRRKMEERIEQLRENYNPAKWLIGFVSAVQPNAVYVGVIDGQDARIPLKELPEKFLISGQSEETNEDQIKPALEIGQAVQFRLVRYSWESESFTASMLPPVERQQRSRQKDRSVDIELERPPSPDRSEGAQAWAAKGYSVVTHEAAVELNDWLRSRTEEKKSTKGSKALVKTSNKTYLVSVVRGMNTKAVGSIDVEKNVSEKEVKQAAVDLLFKQSLLKAGEQHKGIVITKNIISIKL</sequence>
<evidence type="ECO:0000256" key="1">
    <source>
        <dbReference type="SAM" id="MobiDB-lite"/>
    </source>
</evidence>
<comment type="caution">
    <text evidence="5">The sequence shown here is derived from an EMBL/GenBank/DDBJ whole genome shotgun (WGS) entry which is preliminary data.</text>
</comment>
<dbReference type="OrthoDB" id="10264063at2759"/>
<keyword evidence="2" id="KW-1133">Transmembrane helix</keyword>
<keyword evidence="2" id="KW-0472">Membrane</keyword>
<dbReference type="InterPro" id="IPR012340">
    <property type="entry name" value="NA-bd_OB-fold"/>
</dbReference>
<protein>
    <submittedName>
        <fullName evidence="5">Ccdc38 protein</fullName>
    </submittedName>
</protein>
<evidence type="ECO:0000256" key="2">
    <source>
        <dbReference type="SAM" id="Phobius"/>
    </source>
</evidence>
<feature type="region of interest" description="Disordered" evidence="1">
    <location>
        <begin position="34"/>
        <end position="97"/>
    </location>
</feature>
<dbReference type="PROSITE" id="PS50126">
    <property type="entry name" value="S1"/>
    <property type="match status" value="1"/>
</dbReference>
<proteinExistence type="predicted"/>
<accession>A0A812URL9</accession>
<name>A0A812URL9_9DINO</name>
<dbReference type="SUPFAM" id="SSF50249">
    <property type="entry name" value="Nucleic acid-binding proteins"/>
    <property type="match status" value="1"/>
</dbReference>
<feature type="domain" description="S1 motif" evidence="4">
    <location>
        <begin position="748"/>
        <end position="827"/>
    </location>
</feature>
<feature type="chain" id="PRO_5032626732" evidence="3">
    <location>
        <begin position="25"/>
        <end position="967"/>
    </location>
</feature>
<evidence type="ECO:0000313" key="6">
    <source>
        <dbReference type="Proteomes" id="UP000604046"/>
    </source>
</evidence>
<keyword evidence="3" id="KW-0732">Signal</keyword>
<evidence type="ECO:0000256" key="3">
    <source>
        <dbReference type="SAM" id="SignalP"/>
    </source>
</evidence>
<keyword evidence="6" id="KW-1185">Reference proteome</keyword>
<organism evidence="5 6">
    <name type="scientific">Symbiodinium natans</name>
    <dbReference type="NCBI Taxonomy" id="878477"/>
    <lineage>
        <taxon>Eukaryota</taxon>
        <taxon>Sar</taxon>
        <taxon>Alveolata</taxon>
        <taxon>Dinophyceae</taxon>
        <taxon>Suessiales</taxon>
        <taxon>Symbiodiniaceae</taxon>
        <taxon>Symbiodinium</taxon>
    </lineage>
</organism>
<feature type="region of interest" description="Disordered" evidence="1">
    <location>
        <begin position="485"/>
        <end position="548"/>
    </location>
</feature>
<dbReference type="EMBL" id="CAJNDS010002737">
    <property type="protein sequence ID" value="CAE7578991.1"/>
    <property type="molecule type" value="Genomic_DNA"/>
</dbReference>
<feature type="compositionally biased region" description="Basic and acidic residues" evidence="1">
    <location>
        <begin position="832"/>
        <end position="857"/>
    </location>
</feature>
<feature type="signal peptide" evidence="3">
    <location>
        <begin position="1"/>
        <end position="24"/>
    </location>
</feature>
<reference evidence="5" key="1">
    <citation type="submission" date="2021-02" db="EMBL/GenBank/DDBJ databases">
        <authorList>
            <person name="Dougan E. K."/>
            <person name="Rhodes N."/>
            <person name="Thang M."/>
            <person name="Chan C."/>
        </authorList>
    </citation>
    <scope>NUCLEOTIDE SEQUENCE</scope>
</reference>